<gene>
    <name evidence="2" type="ORF">NPIL_412701</name>
</gene>
<keyword evidence="3" id="KW-1185">Reference proteome</keyword>
<evidence type="ECO:0000313" key="3">
    <source>
        <dbReference type="Proteomes" id="UP000887013"/>
    </source>
</evidence>
<feature type="non-terminal residue" evidence="2">
    <location>
        <position position="1"/>
    </location>
</feature>
<evidence type="ECO:0000313" key="2">
    <source>
        <dbReference type="EMBL" id="GFT27946.1"/>
    </source>
</evidence>
<sequence>LNDYSSSSTVSDDSRRITRPSDYSSSSSSQSVINDYSSSSTISDNSRRHTRPSGYSSSSSSQSGNCLFPISERSRV</sequence>
<dbReference type="EMBL" id="BMAW01107177">
    <property type="protein sequence ID" value="GFT27946.1"/>
    <property type="molecule type" value="Genomic_DNA"/>
</dbReference>
<feature type="region of interest" description="Disordered" evidence="1">
    <location>
        <begin position="1"/>
        <end position="76"/>
    </location>
</feature>
<accession>A0A8X6TMY4</accession>
<feature type="compositionally biased region" description="Low complexity" evidence="1">
    <location>
        <begin position="1"/>
        <end position="11"/>
    </location>
</feature>
<organism evidence="2 3">
    <name type="scientific">Nephila pilipes</name>
    <name type="common">Giant wood spider</name>
    <name type="synonym">Nephila maculata</name>
    <dbReference type="NCBI Taxonomy" id="299642"/>
    <lineage>
        <taxon>Eukaryota</taxon>
        <taxon>Metazoa</taxon>
        <taxon>Ecdysozoa</taxon>
        <taxon>Arthropoda</taxon>
        <taxon>Chelicerata</taxon>
        <taxon>Arachnida</taxon>
        <taxon>Araneae</taxon>
        <taxon>Araneomorphae</taxon>
        <taxon>Entelegynae</taxon>
        <taxon>Araneoidea</taxon>
        <taxon>Nephilidae</taxon>
        <taxon>Nephila</taxon>
    </lineage>
</organism>
<dbReference type="Proteomes" id="UP000887013">
    <property type="component" value="Unassembled WGS sequence"/>
</dbReference>
<proteinExistence type="predicted"/>
<dbReference type="AlphaFoldDB" id="A0A8X6TMY4"/>
<protein>
    <submittedName>
        <fullName evidence="2">Uncharacterized protein</fullName>
    </submittedName>
</protein>
<reference evidence="2" key="1">
    <citation type="submission" date="2020-08" db="EMBL/GenBank/DDBJ databases">
        <title>Multicomponent nature underlies the extraordinary mechanical properties of spider dragline silk.</title>
        <authorList>
            <person name="Kono N."/>
            <person name="Nakamura H."/>
            <person name="Mori M."/>
            <person name="Yoshida Y."/>
            <person name="Ohtoshi R."/>
            <person name="Malay A.D."/>
            <person name="Moran D.A.P."/>
            <person name="Tomita M."/>
            <person name="Numata K."/>
            <person name="Arakawa K."/>
        </authorList>
    </citation>
    <scope>NUCLEOTIDE SEQUENCE</scope>
</reference>
<feature type="compositionally biased region" description="Low complexity" evidence="1">
    <location>
        <begin position="21"/>
        <end position="44"/>
    </location>
</feature>
<evidence type="ECO:0000256" key="1">
    <source>
        <dbReference type="SAM" id="MobiDB-lite"/>
    </source>
</evidence>
<name>A0A8X6TMY4_NEPPI</name>
<feature type="compositionally biased region" description="Low complexity" evidence="1">
    <location>
        <begin position="53"/>
        <end position="64"/>
    </location>
</feature>
<comment type="caution">
    <text evidence="2">The sequence shown here is derived from an EMBL/GenBank/DDBJ whole genome shotgun (WGS) entry which is preliminary data.</text>
</comment>